<keyword evidence="6" id="KW-0378">Hydrolase</keyword>
<sequence length="223" mass="25574">MENGMPNNYTRQRLLSVYHTLDTQYGPQHWWPANSPFEIMVGAVLTQNTAWANVEKAIENLKAMDCLDAKRIAALPSVELAMLIRPSGYFNVKAKRLQEFCKWYMDRDRFAGLAGLDTHSLRDALLSVHGIGPETADDMLLYAFERAIFVVDAYTRRIFSRLDLLDGGLSYEVLRTMIEEALPADNALFSQYHALIVRHGKDICRKRPCCDRCCVRRFCAFEK</sequence>
<keyword evidence="6" id="KW-0540">Nuclease</keyword>
<dbReference type="InterPro" id="IPR003265">
    <property type="entry name" value="HhH-GPD_domain"/>
</dbReference>
<dbReference type="EMBL" id="CAADFT010000072">
    <property type="protein sequence ID" value="VFK46896.1"/>
    <property type="molecule type" value="Genomic_DNA"/>
</dbReference>
<evidence type="ECO:0000313" key="6">
    <source>
        <dbReference type="EMBL" id="VFK46896.1"/>
    </source>
</evidence>
<keyword evidence="4" id="KW-0411">Iron-sulfur</keyword>
<dbReference type="AlphaFoldDB" id="A0A450YZE1"/>
<evidence type="ECO:0000256" key="3">
    <source>
        <dbReference type="ARBA" id="ARBA00023004"/>
    </source>
</evidence>
<organism evidence="6">
    <name type="scientific">Candidatus Kentrum sp. TC</name>
    <dbReference type="NCBI Taxonomy" id="2126339"/>
    <lineage>
        <taxon>Bacteria</taxon>
        <taxon>Pseudomonadati</taxon>
        <taxon>Pseudomonadota</taxon>
        <taxon>Gammaproteobacteria</taxon>
        <taxon>Candidatus Kentrum</taxon>
    </lineage>
</organism>
<dbReference type="SUPFAM" id="SSF48150">
    <property type="entry name" value="DNA-glycosylase"/>
    <property type="match status" value="1"/>
</dbReference>
<evidence type="ECO:0000256" key="1">
    <source>
        <dbReference type="ARBA" id="ARBA00022485"/>
    </source>
</evidence>
<gene>
    <name evidence="6" type="ORF">BECKTC1821E_GA0114239_10724</name>
</gene>
<accession>A0A450YZE1</accession>
<name>A0A450YZE1_9GAMM</name>
<dbReference type="SMART" id="SM00478">
    <property type="entry name" value="ENDO3c"/>
    <property type="match status" value="1"/>
</dbReference>
<dbReference type="PIRSF" id="PIRSF001435">
    <property type="entry name" value="Nth"/>
    <property type="match status" value="1"/>
</dbReference>
<dbReference type="Gene3D" id="1.10.1670.10">
    <property type="entry name" value="Helix-hairpin-Helix base-excision DNA repair enzymes (C-terminal)"/>
    <property type="match status" value="1"/>
</dbReference>
<evidence type="ECO:0000256" key="2">
    <source>
        <dbReference type="ARBA" id="ARBA00022723"/>
    </source>
</evidence>
<dbReference type="CDD" id="cd00056">
    <property type="entry name" value="ENDO3c"/>
    <property type="match status" value="1"/>
</dbReference>
<keyword evidence="3" id="KW-0408">Iron</keyword>
<evidence type="ECO:0000259" key="5">
    <source>
        <dbReference type="SMART" id="SM00478"/>
    </source>
</evidence>
<dbReference type="Pfam" id="PF00730">
    <property type="entry name" value="HhH-GPD"/>
    <property type="match status" value="1"/>
</dbReference>
<keyword evidence="1" id="KW-0004">4Fe-4S</keyword>
<feature type="domain" description="HhH-GPD" evidence="5">
    <location>
        <begin position="45"/>
        <end position="202"/>
    </location>
</feature>
<dbReference type="PANTHER" id="PTHR10359:SF19">
    <property type="entry name" value="DNA REPAIR GLYCOSYLASE MJ1434-RELATED"/>
    <property type="match status" value="1"/>
</dbReference>
<dbReference type="Gene3D" id="1.10.340.30">
    <property type="entry name" value="Hypothetical protein, domain 2"/>
    <property type="match status" value="1"/>
</dbReference>
<evidence type="ECO:0000256" key="4">
    <source>
        <dbReference type="ARBA" id="ARBA00023014"/>
    </source>
</evidence>
<dbReference type="GO" id="GO:0004519">
    <property type="term" value="F:endonuclease activity"/>
    <property type="evidence" value="ECO:0007669"/>
    <property type="project" value="UniProtKB-KW"/>
</dbReference>
<protein>
    <submittedName>
        <fullName evidence="6">Endonuclease-3 related protein</fullName>
    </submittedName>
</protein>
<dbReference type="InterPro" id="IPR023170">
    <property type="entry name" value="HhH_base_excis_C"/>
</dbReference>
<dbReference type="PANTHER" id="PTHR10359">
    <property type="entry name" value="A/G-SPECIFIC ADENINE GLYCOSYLASE/ENDONUCLEASE III"/>
    <property type="match status" value="1"/>
</dbReference>
<dbReference type="InterPro" id="IPR011257">
    <property type="entry name" value="DNA_glycosylase"/>
</dbReference>
<proteinExistence type="predicted"/>
<keyword evidence="6" id="KW-0255">Endonuclease</keyword>
<reference evidence="6" key="1">
    <citation type="submission" date="2019-02" db="EMBL/GenBank/DDBJ databases">
        <authorList>
            <person name="Gruber-Vodicka R. H."/>
            <person name="Seah K. B. B."/>
        </authorList>
    </citation>
    <scope>NUCLEOTIDE SEQUENCE</scope>
    <source>
        <strain evidence="6">BECK_BZ125</strain>
    </source>
</reference>
<dbReference type="GO" id="GO:0051539">
    <property type="term" value="F:4 iron, 4 sulfur cluster binding"/>
    <property type="evidence" value="ECO:0007669"/>
    <property type="project" value="UniProtKB-KW"/>
</dbReference>
<keyword evidence="2" id="KW-0479">Metal-binding</keyword>
<dbReference type="GO" id="GO:0046872">
    <property type="term" value="F:metal ion binding"/>
    <property type="evidence" value="ECO:0007669"/>
    <property type="project" value="UniProtKB-KW"/>
</dbReference>
<dbReference type="GO" id="GO:0006284">
    <property type="term" value="P:base-excision repair"/>
    <property type="evidence" value="ECO:0007669"/>
    <property type="project" value="InterPro"/>
</dbReference>